<dbReference type="InParanoid" id="A0A5C3NV32"/>
<dbReference type="AlphaFoldDB" id="A0A5C3NV32"/>
<evidence type="ECO:0008006" key="3">
    <source>
        <dbReference type="Google" id="ProtNLM"/>
    </source>
</evidence>
<sequence length="61" mass="6741">MSTPTQQKVLVLPAKQGEFTLKTRDVPKPGPGDVLVKNVAVGLNPVEWKIQTWGILVEKYP</sequence>
<proteinExistence type="predicted"/>
<dbReference type="Gene3D" id="3.90.180.10">
    <property type="entry name" value="Medium-chain alcohol dehydrogenases, catalytic domain"/>
    <property type="match status" value="1"/>
</dbReference>
<feature type="non-terminal residue" evidence="1">
    <location>
        <position position="61"/>
    </location>
</feature>
<dbReference type="EMBL" id="ML211622">
    <property type="protein sequence ID" value="TFK81316.1"/>
    <property type="molecule type" value="Genomic_DNA"/>
</dbReference>
<evidence type="ECO:0000313" key="2">
    <source>
        <dbReference type="Proteomes" id="UP000308197"/>
    </source>
</evidence>
<name>A0A5C3NV32_9APHY</name>
<dbReference type="STRING" id="1314778.A0A5C3NV32"/>
<gene>
    <name evidence="1" type="ORF">K466DRAFT_502354</name>
</gene>
<dbReference type="Proteomes" id="UP000308197">
    <property type="component" value="Unassembled WGS sequence"/>
</dbReference>
<evidence type="ECO:0000313" key="1">
    <source>
        <dbReference type="EMBL" id="TFK81316.1"/>
    </source>
</evidence>
<organism evidence="1 2">
    <name type="scientific">Polyporus arcularius HHB13444</name>
    <dbReference type="NCBI Taxonomy" id="1314778"/>
    <lineage>
        <taxon>Eukaryota</taxon>
        <taxon>Fungi</taxon>
        <taxon>Dikarya</taxon>
        <taxon>Basidiomycota</taxon>
        <taxon>Agaricomycotina</taxon>
        <taxon>Agaricomycetes</taxon>
        <taxon>Polyporales</taxon>
        <taxon>Polyporaceae</taxon>
        <taxon>Polyporus</taxon>
    </lineage>
</organism>
<keyword evidence="2" id="KW-1185">Reference proteome</keyword>
<accession>A0A5C3NV32</accession>
<reference evidence="1 2" key="1">
    <citation type="journal article" date="2019" name="Nat. Ecol. Evol.">
        <title>Megaphylogeny resolves global patterns of mushroom evolution.</title>
        <authorList>
            <person name="Varga T."/>
            <person name="Krizsan K."/>
            <person name="Foldi C."/>
            <person name="Dima B."/>
            <person name="Sanchez-Garcia M."/>
            <person name="Sanchez-Ramirez S."/>
            <person name="Szollosi G.J."/>
            <person name="Szarkandi J.G."/>
            <person name="Papp V."/>
            <person name="Albert L."/>
            <person name="Andreopoulos W."/>
            <person name="Angelini C."/>
            <person name="Antonin V."/>
            <person name="Barry K.W."/>
            <person name="Bougher N.L."/>
            <person name="Buchanan P."/>
            <person name="Buyck B."/>
            <person name="Bense V."/>
            <person name="Catcheside P."/>
            <person name="Chovatia M."/>
            <person name="Cooper J."/>
            <person name="Damon W."/>
            <person name="Desjardin D."/>
            <person name="Finy P."/>
            <person name="Geml J."/>
            <person name="Haridas S."/>
            <person name="Hughes K."/>
            <person name="Justo A."/>
            <person name="Karasinski D."/>
            <person name="Kautmanova I."/>
            <person name="Kiss B."/>
            <person name="Kocsube S."/>
            <person name="Kotiranta H."/>
            <person name="LaButti K.M."/>
            <person name="Lechner B.E."/>
            <person name="Liimatainen K."/>
            <person name="Lipzen A."/>
            <person name="Lukacs Z."/>
            <person name="Mihaltcheva S."/>
            <person name="Morgado L.N."/>
            <person name="Niskanen T."/>
            <person name="Noordeloos M.E."/>
            <person name="Ohm R.A."/>
            <person name="Ortiz-Santana B."/>
            <person name="Ovrebo C."/>
            <person name="Racz N."/>
            <person name="Riley R."/>
            <person name="Savchenko A."/>
            <person name="Shiryaev A."/>
            <person name="Soop K."/>
            <person name="Spirin V."/>
            <person name="Szebenyi C."/>
            <person name="Tomsovsky M."/>
            <person name="Tulloss R.E."/>
            <person name="Uehling J."/>
            <person name="Grigoriev I.V."/>
            <person name="Vagvolgyi C."/>
            <person name="Papp T."/>
            <person name="Martin F.M."/>
            <person name="Miettinen O."/>
            <person name="Hibbett D.S."/>
            <person name="Nagy L.G."/>
        </authorList>
    </citation>
    <scope>NUCLEOTIDE SEQUENCE [LARGE SCALE GENOMIC DNA]</scope>
    <source>
        <strain evidence="1 2">HHB13444</strain>
    </source>
</reference>
<protein>
    <recommendedName>
        <fullName evidence="3">GroES-like protein</fullName>
    </recommendedName>
</protein>
<dbReference type="SUPFAM" id="SSF50129">
    <property type="entry name" value="GroES-like"/>
    <property type="match status" value="1"/>
</dbReference>
<dbReference type="InterPro" id="IPR011032">
    <property type="entry name" value="GroES-like_sf"/>
</dbReference>